<keyword evidence="8" id="KW-0472">Membrane</keyword>
<feature type="compositionally biased region" description="Low complexity" evidence="11">
    <location>
        <begin position="403"/>
        <end position="414"/>
    </location>
</feature>
<keyword evidence="16" id="KW-1185">Reference proteome</keyword>
<dbReference type="Proteomes" id="UP000260351">
    <property type="component" value="Unassembled WGS sequence"/>
</dbReference>
<gene>
    <name evidence="15" type="primary">gspD</name>
    <name evidence="15" type="ORF">DZC52_14370</name>
</gene>
<evidence type="ECO:0000256" key="6">
    <source>
        <dbReference type="ARBA" id="ARBA00022729"/>
    </source>
</evidence>
<evidence type="ECO:0000256" key="4">
    <source>
        <dbReference type="ARBA" id="ARBA00022452"/>
    </source>
</evidence>
<dbReference type="NCBIfam" id="TIGR02517">
    <property type="entry name" value="type_II_gspD"/>
    <property type="match status" value="1"/>
</dbReference>
<dbReference type="PRINTS" id="PR00811">
    <property type="entry name" value="BCTERIALGSPD"/>
</dbReference>
<dbReference type="GO" id="GO:0009279">
    <property type="term" value="C:cell outer membrane"/>
    <property type="evidence" value="ECO:0007669"/>
    <property type="project" value="UniProtKB-SubCell"/>
</dbReference>
<dbReference type="Pfam" id="PF21305">
    <property type="entry name" value="type_II_gspD_N0"/>
    <property type="match status" value="1"/>
</dbReference>
<feature type="domain" description="GspD-like N0" evidence="14">
    <location>
        <begin position="106"/>
        <end position="169"/>
    </location>
</feature>
<dbReference type="AlphaFoldDB" id="A0A3E1K519"/>
<dbReference type="GO" id="GO:0015628">
    <property type="term" value="P:protein secretion by the type II secretion system"/>
    <property type="evidence" value="ECO:0007669"/>
    <property type="project" value="InterPro"/>
</dbReference>
<dbReference type="Pfam" id="PF00263">
    <property type="entry name" value="Secretin"/>
    <property type="match status" value="1"/>
</dbReference>
<sequence length="737" mass="79442">MRQSLTRYRAALAVLMLAGLVLSGCASMRGRDGEEADTRLRPGQSAVDPDTLRGDSEGIRLGGADEEGEEAQFDETETYPGTGVFIDQSATKPRAEPPGEDGEITLNFEGQGIQEVVHAILGHMFEENYVIAPGVSGEVTFSTAKPIKRDQVMGVLEMLLRWNSATLIWREGRYHVVPVSQAVAGNLVPRMDSASKARGYEVLAVPLEYISAGKMAEMLEPWVKEDAIFNADNARNLLFLAGTQFELNNYLQIVETFDVDWLEGMSVGIFNLERIEVDELLPELEGVFGAEGETPLAGMFRFMPLNRLNAIMVITPNEHYLDEAEKWIERLDRSSAEGGARLYVYRVKNLEADILAGYLGDLFGTGGGSRSRESRGSLAPGLERASASSVSDFQQSRSGTGGSASDSNRSNGNRSTGGGSVSLGEEGGVRVTAVMETNSLLIQASPSEYDGILSAIERLDQEPLQVMIEAQVLIVTLTDQLRYGVSWFLANGGVEDSVPGLPDGFAPSREANAALFGQETGFLGTITRRSVGRNFVSATIDALETVSDVRTISSPSLMVRNNSEASINVGDQLPVQSTRFVGGGIGGDNGTIGNVQYLNTGVIMEVTPRVNPGGLVYMKIRQEVSSPGESGVGGNPSVDTRTIQTEVAVQSGQTIMLGGLIQEDTTNRKSGVPFLQRVPLLGNLFRSTQDDITRTETLVMITPTVVESTEQLKRVSDDVRSQFEALKPLRGFGKGSN</sequence>
<reference evidence="15 16" key="1">
    <citation type="submission" date="2018-08" db="EMBL/GenBank/DDBJ databases">
        <title>Wenzhouxiangella salilacus sp. nov., a novel bacterium isolated from a saline lake in Xinjiang Province, China.</title>
        <authorList>
            <person name="Han S."/>
        </authorList>
    </citation>
    <scope>NUCLEOTIDE SEQUENCE [LARGE SCALE GENOMIC DNA]</scope>
    <source>
        <strain evidence="15 16">XDB06</strain>
    </source>
</reference>
<keyword evidence="9" id="KW-0998">Cell outer membrane</keyword>
<feature type="compositionally biased region" description="Polar residues" evidence="11">
    <location>
        <begin position="386"/>
        <end position="398"/>
    </location>
</feature>
<evidence type="ECO:0000259" key="14">
    <source>
        <dbReference type="Pfam" id="PF21305"/>
    </source>
</evidence>
<dbReference type="GO" id="GO:0015627">
    <property type="term" value="C:type II protein secretion system complex"/>
    <property type="evidence" value="ECO:0007669"/>
    <property type="project" value="InterPro"/>
</dbReference>
<evidence type="ECO:0000256" key="3">
    <source>
        <dbReference type="ARBA" id="ARBA00022448"/>
    </source>
</evidence>
<evidence type="ECO:0000256" key="1">
    <source>
        <dbReference type="ARBA" id="ARBA00004442"/>
    </source>
</evidence>
<feature type="domain" description="Type II/III secretion system secretin-like" evidence="12">
    <location>
        <begin position="542"/>
        <end position="707"/>
    </location>
</feature>
<dbReference type="PROSITE" id="PS51257">
    <property type="entry name" value="PROKAR_LIPOPROTEIN"/>
    <property type="match status" value="1"/>
</dbReference>
<dbReference type="PRINTS" id="PR01032">
    <property type="entry name" value="PHAGEIV"/>
</dbReference>
<comment type="similarity">
    <text evidence="2">Belongs to the bacterial secretin family. GSP D subfamily.</text>
</comment>
<dbReference type="InterPro" id="IPR004846">
    <property type="entry name" value="T2SS/T3SS_dom"/>
</dbReference>
<organism evidence="15 16">
    <name type="scientific">Wenzhouxiangella sediminis</name>
    <dbReference type="NCBI Taxonomy" id="1792836"/>
    <lineage>
        <taxon>Bacteria</taxon>
        <taxon>Pseudomonadati</taxon>
        <taxon>Pseudomonadota</taxon>
        <taxon>Gammaproteobacteria</taxon>
        <taxon>Chromatiales</taxon>
        <taxon>Wenzhouxiangellaceae</taxon>
        <taxon>Wenzhouxiangella</taxon>
    </lineage>
</organism>
<dbReference type="Gene3D" id="3.30.1370.120">
    <property type="match status" value="2"/>
</dbReference>
<dbReference type="Pfam" id="PF03958">
    <property type="entry name" value="Secretin_N"/>
    <property type="match status" value="2"/>
</dbReference>
<comment type="subcellular location">
    <subcellularLocation>
        <location evidence="1 10">Cell outer membrane</location>
    </subcellularLocation>
</comment>
<dbReference type="InterPro" id="IPR050810">
    <property type="entry name" value="Bact_Secretion_Sys_Channel"/>
</dbReference>
<evidence type="ECO:0000259" key="12">
    <source>
        <dbReference type="Pfam" id="PF00263"/>
    </source>
</evidence>
<keyword evidence="5" id="KW-0812">Transmembrane</keyword>
<evidence type="ECO:0000256" key="11">
    <source>
        <dbReference type="SAM" id="MobiDB-lite"/>
    </source>
</evidence>
<protein>
    <submittedName>
        <fullName evidence="15">Type II secretion system protein GspD</fullName>
    </submittedName>
</protein>
<dbReference type="InterPro" id="IPR038591">
    <property type="entry name" value="NolW-like_sf"/>
</dbReference>
<feature type="domain" description="NolW-like" evidence="13">
    <location>
        <begin position="344"/>
        <end position="465"/>
    </location>
</feature>
<dbReference type="InterPro" id="IPR013356">
    <property type="entry name" value="T2SS_GspD"/>
</dbReference>
<feature type="region of interest" description="Disordered" evidence="11">
    <location>
        <begin position="33"/>
        <end position="72"/>
    </location>
</feature>
<evidence type="ECO:0000259" key="13">
    <source>
        <dbReference type="Pfam" id="PF03958"/>
    </source>
</evidence>
<evidence type="ECO:0000256" key="5">
    <source>
        <dbReference type="ARBA" id="ARBA00022692"/>
    </source>
</evidence>
<evidence type="ECO:0000256" key="2">
    <source>
        <dbReference type="ARBA" id="ARBA00006980"/>
    </source>
</evidence>
<accession>A0A3E1K519</accession>
<keyword evidence="3 10" id="KW-0813">Transport</keyword>
<dbReference type="InterPro" id="IPR001775">
    <property type="entry name" value="GspD/PilQ"/>
</dbReference>
<keyword evidence="4" id="KW-1134">Transmembrane beta strand</keyword>
<dbReference type="Gene3D" id="3.55.50.30">
    <property type="match status" value="1"/>
</dbReference>
<feature type="domain" description="NolW-like" evidence="13">
    <location>
        <begin position="269"/>
        <end position="335"/>
    </location>
</feature>
<name>A0A3E1K519_9GAMM</name>
<proteinExistence type="inferred from homology"/>
<feature type="region of interest" description="Disordered" evidence="11">
    <location>
        <begin position="369"/>
        <end position="425"/>
    </location>
</feature>
<keyword evidence="7" id="KW-0653">Protein transport</keyword>
<dbReference type="InterPro" id="IPR049371">
    <property type="entry name" value="GspD-like_N0"/>
</dbReference>
<dbReference type="PANTHER" id="PTHR30332:SF25">
    <property type="entry name" value="SECRETIN XPSD"/>
    <property type="match status" value="1"/>
</dbReference>
<evidence type="ECO:0000313" key="15">
    <source>
        <dbReference type="EMBL" id="RFF29038.1"/>
    </source>
</evidence>
<evidence type="ECO:0000256" key="9">
    <source>
        <dbReference type="ARBA" id="ARBA00023237"/>
    </source>
</evidence>
<evidence type="ECO:0000256" key="7">
    <source>
        <dbReference type="ARBA" id="ARBA00022927"/>
    </source>
</evidence>
<evidence type="ECO:0000313" key="16">
    <source>
        <dbReference type="Proteomes" id="UP000260351"/>
    </source>
</evidence>
<dbReference type="EMBL" id="QUZK01000052">
    <property type="protein sequence ID" value="RFF29038.1"/>
    <property type="molecule type" value="Genomic_DNA"/>
</dbReference>
<dbReference type="InterPro" id="IPR005644">
    <property type="entry name" value="NolW-like"/>
</dbReference>
<keyword evidence="6" id="KW-0732">Signal</keyword>
<dbReference type="PANTHER" id="PTHR30332">
    <property type="entry name" value="PROBABLE GENERAL SECRETION PATHWAY PROTEIN D"/>
    <property type="match status" value="1"/>
</dbReference>
<comment type="caution">
    <text evidence="15">The sequence shown here is derived from an EMBL/GenBank/DDBJ whole genome shotgun (WGS) entry which is preliminary data.</text>
</comment>
<evidence type="ECO:0000256" key="8">
    <source>
        <dbReference type="ARBA" id="ARBA00023136"/>
    </source>
</evidence>
<evidence type="ECO:0000256" key="10">
    <source>
        <dbReference type="RuleBase" id="RU004004"/>
    </source>
</evidence>